<accession>A0ABS7IUQ8</accession>
<protein>
    <submittedName>
        <fullName evidence="1">Uncharacterized protein</fullName>
    </submittedName>
</protein>
<keyword evidence="2" id="KW-1185">Reference proteome</keyword>
<dbReference type="RefSeq" id="WP_221092098.1">
    <property type="nucleotide sequence ID" value="NZ_JAEMHH010000013.1"/>
</dbReference>
<reference evidence="1 2" key="1">
    <citation type="journal article" date="2021" name="Sci. Rep.">
        <title>Genetic and phenotypic analysis of the pathogenic potential of two novel Chlamydia gallinacea strains compared to Chlamydia psittaci.</title>
        <authorList>
            <person name="Heijne M."/>
            <person name="Jelocnik M."/>
            <person name="Umanets A."/>
            <person name="Brouwer M.S.M."/>
            <person name="Dinkla A."/>
            <person name="Harders F."/>
            <person name="van Keulen L.J.M."/>
            <person name="Roest H.J."/>
            <person name="Schaafsma F."/>
            <person name="Velkers F.C."/>
            <person name="van der Goot J.A."/>
            <person name="Pannekoek Y."/>
            <person name="Koets A.P."/>
        </authorList>
    </citation>
    <scope>NUCLEOTIDE SEQUENCE [LARGE SCALE GENOMIC DNA]</scope>
    <source>
        <strain evidence="1 2">NL_F725</strain>
    </source>
</reference>
<evidence type="ECO:0000313" key="1">
    <source>
        <dbReference type="EMBL" id="MBX6680215.1"/>
    </source>
</evidence>
<organism evidence="1 2">
    <name type="scientific">Chlamydia gallinacea</name>
    <dbReference type="NCBI Taxonomy" id="1457153"/>
    <lineage>
        <taxon>Bacteria</taxon>
        <taxon>Pseudomonadati</taxon>
        <taxon>Chlamydiota</taxon>
        <taxon>Chlamydiia</taxon>
        <taxon>Chlamydiales</taxon>
        <taxon>Chlamydiaceae</taxon>
        <taxon>Chlamydia/Chlamydophila group</taxon>
        <taxon>Chlamydia</taxon>
    </lineage>
</organism>
<evidence type="ECO:0000313" key="2">
    <source>
        <dbReference type="Proteomes" id="UP000781104"/>
    </source>
</evidence>
<proteinExistence type="predicted"/>
<gene>
    <name evidence="1" type="ORF">JG731_02460</name>
</gene>
<comment type="caution">
    <text evidence="1">The sequence shown here is derived from an EMBL/GenBank/DDBJ whole genome shotgun (WGS) entry which is preliminary data.</text>
</comment>
<dbReference type="Proteomes" id="UP000781104">
    <property type="component" value="Unassembled WGS sequence"/>
</dbReference>
<dbReference type="EMBL" id="JAEMHH010000013">
    <property type="protein sequence ID" value="MBX6680215.1"/>
    <property type="molecule type" value="Genomic_DNA"/>
</dbReference>
<sequence>MTTPKTNVSFPTFVRFNLISQNLTEDKKKKALTVTEGIVAKNTHTEQLISTKGGLSCNDNLFTGGKISTTLANNSDQINFYGRVNLVNNTVKYTNQSLFNGAPQQYLPFSVYKQTGLKYSMRSAHSAGHTGGIGNIEKYVNWSAFTTYTEQLDESCVKYGTQERFLEFEASPSIPKLFRITVVFCKHGAWLDNGVGGAMQLYAVVNNQEFLLQTGTTQSTSYKRPRGMQFPPVTFLAKNNGYFTLVNINGGFRVAYFSWNVVQLPYYEL</sequence>
<name>A0ABS7IUQ8_9CHLA</name>